<comment type="caution">
    <text evidence="2">The sequence shown here is derived from an EMBL/GenBank/DDBJ whole genome shotgun (WGS) entry which is preliminary data.</text>
</comment>
<gene>
    <name evidence="2" type="ORF">DENIS_2618</name>
</gene>
<keyword evidence="3" id="KW-1185">Reference proteome</keyword>
<proteinExistence type="predicted"/>
<dbReference type="InterPro" id="IPR003741">
    <property type="entry name" value="LUD_dom"/>
</dbReference>
<dbReference type="InterPro" id="IPR009501">
    <property type="entry name" value="UCP020269"/>
</dbReference>
<dbReference type="PANTHER" id="PTHR36179:SF2">
    <property type="entry name" value="LUD DOMAIN-CONTAINING PROTEIN"/>
    <property type="match status" value="1"/>
</dbReference>
<reference evidence="3" key="2">
    <citation type="submission" date="2019-01" db="EMBL/GenBank/DDBJ databases">
        <title>Genome sequence of Desulfonema ishimotonii strain Tokyo 01.</title>
        <authorList>
            <person name="Fukui M."/>
        </authorList>
    </citation>
    <scope>NUCLEOTIDE SEQUENCE [LARGE SCALE GENOMIC DNA]</scope>
    <source>
        <strain evidence="3">Tokyo 01</strain>
    </source>
</reference>
<protein>
    <submittedName>
        <fullName evidence="2">Lactate utilization protein</fullName>
    </submittedName>
</protein>
<dbReference type="Gene3D" id="3.40.50.10420">
    <property type="entry name" value="NagB/RpiA/CoA transferase-like"/>
    <property type="match status" value="1"/>
</dbReference>
<dbReference type="InterPro" id="IPR024185">
    <property type="entry name" value="FTHF_cligase-like_sf"/>
</dbReference>
<dbReference type="EMBL" id="BEXT01000001">
    <property type="protein sequence ID" value="GBC61656.1"/>
    <property type="molecule type" value="Genomic_DNA"/>
</dbReference>
<dbReference type="PANTHER" id="PTHR36179">
    <property type="entry name" value="LUD_DOM DOMAIN-CONTAINING PROTEIN"/>
    <property type="match status" value="1"/>
</dbReference>
<evidence type="ECO:0000313" key="2">
    <source>
        <dbReference type="EMBL" id="GBC61656.1"/>
    </source>
</evidence>
<dbReference type="PIRSF" id="PIRSF020269">
    <property type="entry name" value="DUF1121"/>
    <property type="match status" value="1"/>
</dbReference>
<evidence type="ECO:0000313" key="3">
    <source>
        <dbReference type="Proteomes" id="UP000288096"/>
    </source>
</evidence>
<feature type="domain" description="LUD" evidence="1">
    <location>
        <begin position="18"/>
        <end position="215"/>
    </location>
</feature>
<sequence>MTNPTTSHQKHYWTARMTRCKEALEKNNFTVYLADTAAAACQIALETVIPAIRPGSFSWGDSLTYFSTGLPEILKQRADLRCVETFAENVSREEIMERRRQALLVDLFITGTNAVTESGKLVNLDMVGNRVAGITFGPKHVLLFIGRNKIVADTGAAMARIKHYAAPVNAIRHDCKTPCVKTGTCMDCKSPDRICNTWTITEKSYPEGRIQVILINEDLGL</sequence>
<accession>A0A401FXH8</accession>
<organism evidence="2 3">
    <name type="scientific">Desulfonema ishimotonii</name>
    <dbReference type="NCBI Taxonomy" id="45657"/>
    <lineage>
        <taxon>Bacteria</taxon>
        <taxon>Pseudomonadati</taxon>
        <taxon>Thermodesulfobacteriota</taxon>
        <taxon>Desulfobacteria</taxon>
        <taxon>Desulfobacterales</taxon>
        <taxon>Desulfococcaceae</taxon>
        <taxon>Desulfonema</taxon>
    </lineage>
</organism>
<dbReference type="Pfam" id="PF02589">
    <property type="entry name" value="LUD_dom"/>
    <property type="match status" value="1"/>
</dbReference>
<name>A0A401FXH8_9BACT</name>
<reference evidence="3" key="1">
    <citation type="submission" date="2017-11" db="EMBL/GenBank/DDBJ databases">
        <authorList>
            <person name="Watanabe M."/>
            <person name="Kojima H."/>
        </authorList>
    </citation>
    <scope>NUCLEOTIDE SEQUENCE [LARGE SCALE GENOMIC DNA]</scope>
    <source>
        <strain evidence="3">Tokyo 01</strain>
    </source>
</reference>
<evidence type="ECO:0000259" key="1">
    <source>
        <dbReference type="Pfam" id="PF02589"/>
    </source>
</evidence>
<dbReference type="AlphaFoldDB" id="A0A401FXH8"/>
<dbReference type="Proteomes" id="UP000288096">
    <property type="component" value="Unassembled WGS sequence"/>
</dbReference>
<dbReference type="RefSeq" id="WP_231714496.1">
    <property type="nucleotide sequence ID" value="NZ_BEXT01000001.1"/>
</dbReference>